<keyword evidence="1" id="KW-1133">Transmembrane helix</keyword>
<feature type="transmembrane region" description="Helical" evidence="1">
    <location>
        <begin position="292"/>
        <end position="311"/>
    </location>
</feature>
<feature type="transmembrane region" description="Helical" evidence="1">
    <location>
        <begin position="217"/>
        <end position="238"/>
    </location>
</feature>
<dbReference type="InterPro" id="IPR049458">
    <property type="entry name" value="EpsG-like"/>
</dbReference>
<dbReference type="Proteomes" id="UP001597273">
    <property type="component" value="Unassembled WGS sequence"/>
</dbReference>
<dbReference type="EMBL" id="JBHUFW010000004">
    <property type="protein sequence ID" value="MFD1861968.1"/>
    <property type="molecule type" value="Genomic_DNA"/>
</dbReference>
<name>A0ABW4QEF4_9BACL</name>
<keyword evidence="1" id="KW-0472">Membrane</keyword>
<feature type="transmembrane region" description="Helical" evidence="1">
    <location>
        <begin position="6"/>
        <end position="25"/>
    </location>
</feature>
<feature type="transmembrane region" description="Helical" evidence="1">
    <location>
        <begin position="99"/>
        <end position="120"/>
    </location>
</feature>
<organism evidence="2 3">
    <name type="scientific">Planococcus chinensis</name>
    <dbReference type="NCBI Taxonomy" id="272917"/>
    <lineage>
        <taxon>Bacteria</taxon>
        <taxon>Bacillati</taxon>
        <taxon>Bacillota</taxon>
        <taxon>Bacilli</taxon>
        <taxon>Bacillales</taxon>
        <taxon>Caryophanaceae</taxon>
        <taxon>Planococcus</taxon>
    </lineage>
</organism>
<feature type="transmembrane region" description="Helical" evidence="1">
    <location>
        <begin position="32"/>
        <end position="50"/>
    </location>
</feature>
<evidence type="ECO:0000256" key="1">
    <source>
        <dbReference type="SAM" id="Phobius"/>
    </source>
</evidence>
<keyword evidence="3" id="KW-1185">Reference proteome</keyword>
<reference evidence="3" key="1">
    <citation type="journal article" date="2019" name="Int. J. Syst. Evol. Microbiol.">
        <title>The Global Catalogue of Microorganisms (GCM) 10K type strain sequencing project: providing services to taxonomists for standard genome sequencing and annotation.</title>
        <authorList>
            <consortium name="The Broad Institute Genomics Platform"/>
            <consortium name="The Broad Institute Genome Sequencing Center for Infectious Disease"/>
            <person name="Wu L."/>
            <person name="Ma J."/>
        </authorList>
    </citation>
    <scope>NUCLEOTIDE SEQUENCE [LARGE SCALE GENOMIC DNA]</scope>
    <source>
        <strain evidence="3">CGMCC 1.15475</strain>
    </source>
</reference>
<dbReference type="RefSeq" id="WP_204890977.1">
    <property type="nucleotide sequence ID" value="NZ_JBHUFW010000004.1"/>
</dbReference>
<feature type="transmembrane region" description="Helical" evidence="1">
    <location>
        <begin position="258"/>
        <end position="280"/>
    </location>
</feature>
<gene>
    <name evidence="2" type="ORF">ACFSDB_03460</name>
</gene>
<proteinExistence type="predicted"/>
<protein>
    <submittedName>
        <fullName evidence="2">EpsG family protein</fullName>
    </submittedName>
</protein>
<dbReference type="Pfam" id="PF14897">
    <property type="entry name" value="EpsG"/>
    <property type="match status" value="1"/>
</dbReference>
<feature type="transmembrane region" description="Helical" evidence="1">
    <location>
        <begin position="317"/>
        <end position="333"/>
    </location>
</feature>
<feature type="transmembrane region" description="Helical" evidence="1">
    <location>
        <begin position="182"/>
        <end position="205"/>
    </location>
</feature>
<evidence type="ECO:0000313" key="3">
    <source>
        <dbReference type="Proteomes" id="UP001597273"/>
    </source>
</evidence>
<comment type="caution">
    <text evidence="2">The sequence shown here is derived from an EMBL/GenBank/DDBJ whole genome shotgun (WGS) entry which is preliminary data.</text>
</comment>
<accession>A0ABW4QEF4</accession>
<sequence length="375" mass="43548">MFLSERLFGVLIYSFILFSVYLMIYSSQNKNLGKILLVYTFLLSLMGFFFTPNPGSDLYRIIPIMNLYASYNFKEIIDLSIESNTAFALIYLHLIGKTGVASLLPAITAFIVFTNIFYIIKKAAQKYSINSGNTALVLFFTMSTGFFIEAISGIRTVLAFSIVAICFYKEIEEKKLIIKNLVWYFIASLIHPIALFIVLLRFLFIILQREKHTINRLLSILLSFLFVLTLYLFGNIYIDSMILKAQDYFRTNRYSYFWEYLLGVLSLFTITLTQIIMFGINRKSKITDNVINIYRFSVLISVICIVVMVEYNTFHRMVIFNIMLSIPLFIYTLNTKKFSGKNKLYYKFFLILISLIMLLIASSRGNLSSLKFFII</sequence>
<evidence type="ECO:0000313" key="2">
    <source>
        <dbReference type="EMBL" id="MFD1861968.1"/>
    </source>
</evidence>
<feature type="transmembrane region" description="Helical" evidence="1">
    <location>
        <begin position="132"/>
        <end position="162"/>
    </location>
</feature>
<feature type="transmembrane region" description="Helical" evidence="1">
    <location>
        <begin position="345"/>
        <end position="363"/>
    </location>
</feature>
<keyword evidence="1" id="KW-0812">Transmembrane</keyword>